<dbReference type="Gene3D" id="3.40.50.720">
    <property type="entry name" value="NAD(P)-binding Rossmann-like Domain"/>
    <property type="match status" value="1"/>
</dbReference>
<dbReference type="InterPro" id="IPR002347">
    <property type="entry name" value="SDR_fam"/>
</dbReference>
<evidence type="ECO:0000313" key="5">
    <source>
        <dbReference type="EMBL" id="MFE1354487.1"/>
    </source>
</evidence>
<keyword evidence="6" id="KW-1185">Reference proteome</keyword>
<organism evidence="5 6">
    <name type="scientific">Kitasatospora phosalacinea</name>
    <dbReference type="NCBI Taxonomy" id="2065"/>
    <lineage>
        <taxon>Bacteria</taxon>
        <taxon>Bacillati</taxon>
        <taxon>Actinomycetota</taxon>
        <taxon>Actinomycetes</taxon>
        <taxon>Kitasatosporales</taxon>
        <taxon>Streptomycetaceae</taxon>
        <taxon>Kitasatospora</taxon>
    </lineage>
</organism>
<dbReference type="PRINTS" id="PR00081">
    <property type="entry name" value="GDHRDH"/>
</dbReference>
<evidence type="ECO:0000256" key="1">
    <source>
        <dbReference type="ARBA" id="ARBA00006484"/>
    </source>
</evidence>
<feature type="compositionally biased region" description="Basic and acidic residues" evidence="4">
    <location>
        <begin position="45"/>
        <end position="55"/>
    </location>
</feature>
<dbReference type="RefSeq" id="WP_380321357.1">
    <property type="nucleotide sequence ID" value="NZ_JBHYPW010000014.1"/>
</dbReference>
<dbReference type="PRINTS" id="PR00080">
    <property type="entry name" value="SDRFAMILY"/>
</dbReference>
<sequence>MNLNGKRVLVTGGTGGVGDALTRALVDAGARVVTCGRRNAPGVPELREEDGHGDGDGDGSESGNKSGSGAPGDGRGAARCTVVADLALPGEAARVVRLAVRQLGGLDVVVANAGVQHPASLVDGPDAGVLARAGQEVAVNFGSVVELAAASWPHLAGAGGPAAFVAVTSGLAYAPKRSAPVYCATKAAVHTLLQSLRYQAQARTPAVRVQEAVLPLVDTAMTADREGAVRKITPEAAAAAILRGIERGRPTVPVGASRALLALLRLHPPAAHRLLRDG</sequence>
<dbReference type="Proteomes" id="UP001599542">
    <property type="component" value="Unassembled WGS sequence"/>
</dbReference>
<evidence type="ECO:0000256" key="2">
    <source>
        <dbReference type="ARBA" id="ARBA00023002"/>
    </source>
</evidence>
<evidence type="ECO:0000256" key="4">
    <source>
        <dbReference type="SAM" id="MobiDB-lite"/>
    </source>
</evidence>
<proteinExistence type="inferred from homology"/>
<feature type="region of interest" description="Disordered" evidence="4">
    <location>
        <begin position="38"/>
        <end position="76"/>
    </location>
</feature>
<evidence type="ECO:0000313" key="6">
    <source>
        <dbReference type="Proteomes" id="UP001599542"/>
    </source>
</evidence>
<protein>
    <submittedName>
        <fullName evidence="5">SDR family NAD(P)-dependent oxidoreductase</fullName>
    </submittedName>
</protein>
<keyword evidence="2" id="KW-0560">Oxidoreductase</keyword>
<comment type="caution">
    <text evidence="5">The sequence shown here is derived from an EMBL/GenBank/DDBJ whole genome shotgun (WGS) entry which is preliminary data.</text>
</comment>
<dbReference type="PROSITE" id="PS00061">
    <property type="entry name" value="ADH_SHORT"/>
    <property type="match status" value="1"/>
</dbReference>
<accession>A0ABW6GP08</accession>
<evidence type="ECO:0000256" key="3">
    <source>
        <dbReference type="RuleBase" id="RU000363"/>
    </source>
</evidence>
<dbReference type="PANTHER" id="PTHR44196">
    <property type="entry name" value="DEHYDROGENASE/REDUCTASE SDR FAMILY MEMBER 7B"/>
    <property type="match status" value="1"/>
</dbReference>
<dbReference type="InterPro" id="IPR020904">
    <property type="entry name" value="Sc_DH/Rdtase_CS"/>
</dbReference>
<comment type="similarity">
    <text evidence="1 3">Belongs to the short-chain dehydrogenases/reductases (SDR) family.</text>
</comment>
<gene>
    <name evidence="5" type="ORF">ACFW6T_21100</name>
</gene>
<dbReference type="PANTHER" id="PTHR44196:SF1">
    <property type="entry name" value="DEHYDROGENASE_REDUCTASE SDR FAMILY MEMBER 7B"/>
    <property type="match status" value="1"/>
</dbReference>
<name>A0ABW6GP08_9ACTN</name>
<reference evidence="5 6" key="1">
    <citation type="submission" date="2024-09" db="EMBL/GenBank/DDBJ databases">
        <title>The Natural Products Discovery Center: Release of the First 8490 Sequenced Strains for Exploring Actinobacteria Biosynthetic Diversity.</title>
        <authorList>
            <person name="Kalkreuter E."/>
            <person name="Kautsar S.A."/>
            <person name="Yang D."/>
            <person name="Bader C.D."/>
            <person name="Teijaro C.N."/>
            <person name="Fluegel L."/>
            <person name="Davis C.M."/>
            <person name="Simpson J.R."/>
            <person name="Lauterbach L."/>
            <person name="Steele A.D."/>
            <person name="Gui C."/>
            <person name="Meng S."/>
            <person name="Li G."/>
            <person name="Viehrig K."/>
            <person name="Ye F."/>
            <person name="Su P."/>
            <person name="Kiefer A.F."/>
            <person name="Nichols A."/>
            <person name="Cepeda A.J."/>
            <person name="Yan W."/>
            <person name="Fan B."/>
            <person name="Jiang Y."/>
            <person name="Adhikari A."/>
            <person name="Zheng C.-J."/>
            <person name="Schuster L."/>
            <person name="Cowan T.M."/>
            <person name="Smanski M.J."/>
            <person name="Chevrette M.G."/>
            <person name="De Carvalho L.P.S."/>
            <person name="Shen B."/>
        </authorList>
    </citation>
    <scope>NUCLEOTIDE SEQUENCE [LARGE SCALE GENOMIC DNA]</scope>
    <source>
        <strain evidence="5 6">NPDC058753</strain>
    </source>
</reference>
<dbReference type="EMBL" id="JBHYPX010000044">
    <property type="protein sequence ID" value="MFE1354487.1"/>
    <property type="molecule type" value="Genomic_DNA"/>
</dbReference>
<dbReference type="Pfam" id="PF00106">
    <property type="entry name" value="adh_short"/>
    <property type="match status" value="1"/>
</dbReference>
<dbReference type="SUPFAM" id="SSF51735">
    <property type="entry name" value="NAD(P)-binding Rossmann-fold domains"/>
    <property type="match status" value="1"/>
</dbReference>
<dbReference type="InterPro" id="IPR036291">
    <property type="entry name" value="NAD(P)-bd_dom_sf"/>
</dbReference>